<protein>
    <submittedName>
        <fullName evidence="2 3">Uncharacterized protein LOC107433730</fullName>
    </submittedName>
</protein>
<organism evidence="1 3">
    <name type="scientific">Ziziphus jujuba</name>
    <name type="common">Chinese jujube</name>
    <name type="synonym">Ziziphus sativa</name>
    <dbReference type="NCBI Taxonomy" id="326968"/>
    <lineage>
        <taxon>Eukaryota</taxon>
        <taxon>Viridiplantae</taxon>
        <taxon>Streptophyta</taxon>
        <taxon>Embryophyta</taxon>
        <taxon>Tracheophyta</taxon>
        <taxon>Spermatophyta</taxon>
        <taxon>Magnoliopsida</taxon>
        <taxon>eudicotyledons</taxon>
        <taxon>Gunneridae</taxon>
        <taxon>Pentapetalae</taxon>
        <taxon>rosids</taxon>
        <taxon>fabids</taxon>
        <taxon>Rosales</taxon>
        <taxon>Rhamnaceae</taxon>
        <taxon>Paliureae</taxon>
        <taxon>Ziziphus</taxon>
    </lineage>
</organism>
<proteinExistence type="predicted"/>
<keyword evidence="1" id="KW-1185">Reference proteome</keyword>
<dbReference type="RefSeq" id="XP_048332070.2">
    <property type="nucleotide sequence ID" value="XM_048476113.2"/>
</dbReference>
<evidence type="ECO:0000313" key="1">
    <source>
        <dbReference type="Proteomes" id="UP001652623"/>
    </source>
</evidence>
<reference evidence="3" key="1">
    <citation type="submission" date="2025-05" db="UniProtKB">
        <authorList>
            <consortium name="RefSeq"/>
        </authorList>
    </citation>
    <scope>IDENTIFICATION</scope>
    <source>
        <tissue evidence="2">In vitro plantlets</tissue>
        <tissue evidence="3">Seedling</tissue>
    </source>
</reference>
<accession>A0A6P3ZX92</accession>
<dbReference type="PANTHER" id="PTHR37249">
    <property type="entry name" value="OS03G0206201 PROTEIN"/>
    <property type="match status" value="1"/>
</dbReference>
<dbReference type="PANTHER" id="PTHR37249:SF3">
    <property type="entry name" value="OS03G0206201 PROTEIN"/>
    <property type="match status" value="1"/>
</dbReference>
<dbReference type="GeneID" id="107433730"/>
<evidence type="ECO:0000313" key="3">
    <source>
        <dbReference type="RefSeq" id="XP_048332070.2"/>
    </source>
</evidence>
<dbReference type="AlphaFoldDB" id="A0A6P3ZX92"/>
<dbReference type="Proteomes" id="UP001652623">
    <property type="component" value="Chromosome 5"/>
</dbReference>
<gene>
    <name evidence="2 3" type="primary">LOC107433730</name>
</gene>
<name>A0A6P3ZX92_ZIZJJ</name>
<evidence type="ECO:0000313" key="2">
    <source>
        <dbReference type="RefSeq" id="XP_015900557.1"/>
    </source>
</evidence>
<sequence length="113" mass="12211">MKASGLWVSLVAVGTTLLFVSFTGSVTGFYVPELHFSYHGEGTTTKAISRKLKENDYNPSTLEIMKDAHTVTLEDYHPIDPVPSSKASIKPGPIEHGSPIIPFIPKPSPPGHP</sequence>
<dbReference type="RefSeq" id="XP_015900557.1">
    <property type="nucleotide sequence ID" value="XM_016045071.2"/>
</dbReference>